<dbReference type="GO" id="GO:0005829">
    <property type="term" value="C:cytosol"/>
    <property type="evidence" value="ECO:0007669"/>
    <property type="project" value="TreeGrafter"/>
</dbReference>
<evidence type="ECO:0000256" key="7">
    <source>
        <dbReference type="ARBA" id="ARBA00022840"/>
    </source>
</evidence>
<dbReference type="RefSeq" id="WP_142041730.1">
    <property type="nucleotide sequence ID" value="NZ_JBHTGS010000001.1"/>
</dbReference>
<dbReference type="FunFam" id="3.30.230.10:FF:000017">
    <property type="entry name" value="Galactokinase"/>
    <property type="match status" value="1"/>
</dbReference>
<dbReference type="Gene3D" id="3.30.70.890">
    <property type="entry name" value="GHMP kinase, C-terminal domain"/>
    <property type="match status" value="1"/>
</dbReference>
<evidence type="ECO:0000259" key="14">
    <source>
        <dbReference type="Pfam" id="PF10509"/>
    </source>
</evidence>
<dbReference type="InterPro" id="IPR019539">
    <property type="entry name" value="GalKase_N"/>
</dbReference>
<keyword evidence="2" id="KW-0963">Cytoplasm</keyword>
<dbReference type="NCBIfam" id="TIGR00131">
    <property type="entry name" value="gal_kin"/>
    <property type="match status" value="1"/>
</dbReference>
<evidence type="ECO:0000256" key="2">
    <source>
        <dbReference type="ARBA" id="ARBA00022490"/>
    </source>
</evidence>
<evidence type="ECO:0000259" key="12">
    <source>
        <dbReference type="Pfam" id="PF00288"/>
    </source>
</evidence>
<dbReference type="InterPro" id="IPR006203">
    <property type="entry name" value="GHMP_knse_ATP-bd_CS"/>
</dbReference>
<dbReference type="InterPro" id="IPR036554">
    <property type="entry name" value="GHMP_kinase_C_sf"/>
</dbReference>
<protein>
    <recommendedName>
        <fullName evidence="11">Galactokinase</fullName>
        <ecNumber evidence="11">2.7.1.6</ecNumber>
    </recommendedName>
</protein>
<evidence type="ECO:0000313" key="16">
    <source>
        <dbReference type="Proteomes" id="UP000317043"/>
    </source>
</evidence>
<dbReference type="PANTHER" id="PTHR10457">
    <property type="entry name" value="MEVALONATE KINASE/GALACTOKINASE"/>
    <property type="match status" value="1"/>
</dbReference>
<keyword evidence="4" id="KW-0479">Metal-binding</keyword>
<evidence type="ECO:0000256" key="1">
    <source>
        <dbReference type="ARBA" id="ARBA00006566"/>
    </source>
</evidence>
<keyword evidence="8" id="KW-0460">Magnesium</keyword>
<evidence type="ECO:0000256" key="11">
    <source>
        <dbReference type="NCBIfam" id="TIGR00131"/>
    </source>
</evidence>
<keyword evidence="10" id="KW-0119">Carbohydrate metabolism</keyword>
<keyword evidence="16" id="KW-1185">Reference proteome</keyword>
<evidence type="ECO:0000313" key="15">
    <source>
        <dbReference type="EMBL" id="TQL77984.1"/>
    </source>
</evidence>
<dbReference type="EC" id="2.7.1.6" evidence="11"/>
<comment type="caution">
    <text evidence="15">The sequence shown here is derived from an EMBL/GenBank/DDBJ whole genome shotgun (WGS) entry which is preliminary data.</text>
</comment>
<dbReference type="EMBL" id="VFOW01000001">
    <property type="protein sequence ID" value="TQL77984.1"/>
    <property type="molecule type" value="Genomic_DNA"/>
</dbReference>
<dbReference type="PANTHER" id="PTHR10457:SF7">
    <property type="entry name" value="GALACTOKINASE-RELATED"/>
    <property type="match status" value="1"/>
</dbReference>
<dbReference type="PRINTS" id="PR00959">
    <property type="entry name" value="MEVGALKINASE"/>
</dbReference>
<dbReference type="OrthoDB" id="250531at2"/>
<keyword evidence="6 15" id="KW-0418">Kinase</keyword>
<dbReference type="Gene3D" id="3.30.230.10">
    <property type="match status" value="1"/>
</dbReference>
<dbReference type="AlphaFoldDB" id="A0A543AZH6"/>
<dbReference type="Pfam" id="PF10509">
    <property type="entry name" value="GalKase_gal_bdg"/>
    <property type="match status" value="1"/>
</dbReference>
<evidence type="ECO:0000256" key="9">
    <source>
        <dbReference type="ARBA" id="ARBA00023144"/>
    </source>
</evidence>
<evidence type="ECO:0000259" key="13">
    <source>
        <dbReference type="Pfam" id="PF08544"/>
    </source>
</evidence>
<dbReference type="InterPro" id="IPR006204">
    <property type="entry name" value="GHMP_kinase_N_dom"/>
</dbReference>
<organism evidence="15 16">
    <name type="scientific">Stackebrandtia endophytica</name>
    <dbReference type="NCBI Taxonomy" id="1496996"/>
    <lineage>
        <taxon>Bacteria</taxon>
        <taxon>Bacillati</taxon>
        <taxon>Actinomycetota</taxon>
        <taxon>Actinomycetes</taxon>
        <taxon>Glycomycetales</taxon>
        <taxon>Glycomycetaceae</taxon>
        <taxon>Stackebrandtia</taxon>
    </lineage>
</organism>
<sequence length="388" mass="42337">MDKLIKQARAGFARAFGGIPDGYWAAPGRINVLGEHTDYNAGFVLPYAIPFYTVAAASRSKSPTWQVWSQATGETVTFGPGRVREQLPRSQAVSGWAAYVAGVVWALKHMTGVSIGGARIALASNVPLGAGLSSSAALSVSVLSALCDLYDIKLDDERKVLITQFAENEYVGAPTGILDQTASIRSQPGTALFMDCRSQVVEALPFPLEETGLEMIVVDTRSPHRHSDGEYADRREDCELAAEHLGVDSLRDVVRGQLLSLPDLLMKRRVRHVVTENQRTLTAANRLRDGERDLRFLGELMLESHLSLMADFEVTIPQLDHTVNAALRGGAWGARMTGGGFGGSVICLVNRENREAMCDEIRFQAHQRGYNEPRFYSAVPSRGAHRVG</sequence>
<evidence type="ECO:0000256" key="8">
    <source>
        <dbReference type="ARBA" id="ARBA00022842"/>
    </source>
</evidence>
<dbReference type="FunCoup" id="A0A543AZH6">
    <property type="interactions" value="214"/>
</dbReference>
<dbReference type="Pfam" id="PF00288">
    <property type="entry name" value="GHMP_kinases_N"/>
    <property type="match status" value="1"/>
</dbReference>
<keyword evidence="3" id="KW-0808">Transferase</keyword>
<dbReference type="InterPro" id="IPR014721">
    <property type="entry name" value="Ribsml_uS5_D2-typ_fold_subgr"/>
</dbReference>
<gene>
    <name evidence="15" type="ORF">FB566_3559</name>
</gene>
<evidence type="ECO:0000256" key="3">
    <source>
        <dbReference type="ARBA" id="ARBA00022679"/>
    </source>
</evidence>
<proteinExistence type="inferred from homology"/>
<keyword evidence="9" id="KW-0299">Galactose metabolism</keyword>
<name>A0A543AZH6_9ACTN</name>
<dbReference type="Proteomes" id="UP000317043">
    <property type="component" value="Unassembled WGS sequence"/>
</dbReference>
<keyword evidence="7" id="KW-0067">ATP-binding</keyword>
<dbReference type="GO" id="GO:0005524">
    <property type="term" value="F:ATP binding"/>
    <property type="evidence" value="ECO:0007669"/>
    <property type="project" value="UniProtKB-UniRule"/>
</dbReference>
<evidence type="ECO:0000256" key="10">
    <source>
        <dbReference type="ARBA" id="ARBA00023277"/>
    </source>
</evidence>
<dbReference type="GO" id="GO:0004335">
    <property type="term" value="F:galactokinase activity"/>
    <property type="evidence" value="ECO:0007669"/>
    <property type="project" value="UniProtKB-UniRule"/>
</dbReference>
<dbReference type="InterPro" id="IPR020568">
    <property type="entry name" value="Ribosomal_Su5_D2-typ_SF"/>
</dbReference>
<dbReference type="Pfam" id="PF08544">
    <property type="entry name" value="GHMP_kinases_C"/>
    <property type="match status" value="1"/>
</dbReference>
<dbReference type="GO" id="GO:0046872">
    <property type="term" value="F:metal ion binding"/>
    <property type="evidence" value="ECO:0007669"/>
    <property type="project" value="UniProtKB-KW"/>
</dbReference>
<reference evidence="15 16" key="1">
    <citation type="submission" date="2019-06" db="EMBL/GenBank/DDBJ databases">
        <title>Sequencing the genomes of 1000 actinobacteria strains.</title>
        <authorList>
            <person name="Klenk H.-P."/>
        </authorList>
    </citation>
    <scope>NUCLEOTIDE SEQUENCE [LARGE SCALE GENOMIC DNA]</scope>
    <source>
        <strain evidence="15 16">DSM 45928</strain>
    </source>
</reference>
<dbReference type="GO" id="GO:0006012">
    <property type="term" value="P:galactose metabolic process"/>
    <property type="evidence" value="ECO:0007669"/>
    <property type="project" value="UniProtKB-UniRule"/>
</dbReference>
<dbReference type="PROSITE" id="PS00627">
    <property type="entry name" value="GHMP_KINASES_ATP"/>
    <property type="match status" value="1"/>
</dbReference>
<dbReference type="InParanoid" id="A0A543AZH6"/>
<feature type="domain" description="Galactokinase N-terminal" evidence="14">
    <location>
        <begin position="12"/>
        <end position="59"/>
    </location>
</feature>
<evidence type="ECO:0000256" key="5">
    <source>
        <dbReference type="ARBA" id="ARBA00022741"/>
    </source>
</evidence>
<dbReference type="InterPro" id="IPR000705">
    <property type="entry name" value="Galactokinase"/>
</dbReference>
<evidence type="ECO:0000256" key="4">
    <source>
        <dbReference type="ARBA" id="ARBA00022723"/>
    </source>
</evidence>
<evidence type="ECO:0000256" key="6">
    <source>
        <dbReference type="ARBA" id="ARBA00022777"/>
    </source>
</evidence>
<feature type="domain" description="GHMP kinase N-terminal" evidence="12">
    <location>
        <begin position="99"/>
        <end position="185"/>
    </location>
</feature>
<dbReference type="PIRSF" id="PIRSF000530">
    <property type="entry name" value="Galactokinase"/>
    <property type="match status" value="1"/>
</dbReference>
<dbReference type="FunFam" id="3.30.70.890:FF:000001">
    <property type="entry name" value="Galactokinase"/>
    <property type="match status" value="1"/>
</dbReference>
<accession>A0A543AZH6</accession>
<dbReference type="InterPro" id="IPR013750">
    <property type="entry name" value="GHMP_kinase_C_dom"/>
</dbReference>
<dbReference type="InterPro" id="IPR006206">
    <property type="entry name" value="Mevalonate/galactokinase"/>
</dbReference>
<dbReference type="SUPFAM" id="SSF55060">
    <property type="entry name" value="GHMP Kinase, C-terminal domain"/>
    <property type="match status" value="1"/>
</dbReference>
<comment type="similarity">
    <text evidence="1">Belongs to the GHMP kinase family. GalK subfamily.</text>
</comment>
<feature type="domain" description="GHMP kinase C-terminal" evidence="13">
    <location>
        <begin position="292"/>
        <end position="363"/>
    </location>
</feature>
<keyword evidence="5" id="KW-0547">Nucleotide-binding</keyword>
<dbReference type="PRINTS" id="PR00473">
    <property type="entry name" value="GALCTOKINASE"/>
</dbReference>
<dbReference type="SUPFAM" id="SSF54211">
    <property type="entry name" value="Ribosomal protein S5 domain 2-like"/>
    <property type="match status" value="1"/>
</dbReference>